<dbReference type="Pfam" id="PF17991">
    <property type="entry name" value="Thioredoxin_10"/>
    <property type="match status" value="1"/>
</dbReference>
<keyword evidence="3" id="KW-1185">Reference proteome</keyword>
<sequence>MYNYRRQTEESDRAVNIVANFWLNSEPIFFEILRGKVVLLLFFNYASREWVELSRYLKEWERRYFEKGLFMFGVHVPKFPFETNVENISREIKRLGINFPIAVDNDWINLSRYKVLELPTIILINRDGLISYSHIGTRRLWEVEFNIQSLLIKAGYRGDFPLPIGSRHEFDESFFYKVIPEIYAGYSGGSLGNPEGFASESVIKYEDPEIYINGKFYLSGEWYNGKHFFKHQPAEASLGVIILPYIGTNVGMVAESTNGEEINLIVTQDGEPLSDENRGEDVFVECGQSYIRICEPRYYEIVNNFDYGEHILKLFVISEGFAIYKFSISAFRTNREPVGYGG</sequence>
<dbReference type="STRING" id="1643428.GCA_001442855_00532"/>
<name>A0A0S4MXH6_9BACT</name>
<dbReference type="PANTHER" id="PTHR46388">
    <property type="entry name" value="NHL REPEAT-CONTAINING PROTEIN 2"/>
    <property type="match status" value="1"/>
</dbReference>
<dbReference type="InterPro" id="IPR041017">
    <property type="entry name" value="Thioredoxin_10"/>
</dbReference>
<dbReference type="InterPro" id="IPR036249">
    <property type="entry name" value="Thioredoxin-like_sf"/>
</dbReference>
<protein>
    <recommendedName>
        <fullName evidence="1">DipZ thioredoxin-like C-terminal domain-containing protein</fullName>
    </recommendedName>
</protein>
<dbReference type="SUPFAM" id="SSF52833">
    <property type="entry name" value="Thioredoxin-like"/>
    <property type="match status" value="1"/>
</dbReference>
<dbReference type="EMBL" id="FAOO01000003">
    <property type="protein sequence ID" value="CUU02646.1"/>
    <property type="molecule type" value="Genomic_DNA"/>
</dbReference>
<evidence type="ECO:0000313" key="3">
    <source>
        <dbReference type="Proteomes" id="UP000320623"/>
    </source>
</evidence>
<proteinExistence type="predicted"/>
<dbReference type="Gene3D" id="2.60.120.260">
    <property type="entry name" value="Galactose-binding domain-like"/>
    <property type="match status" value="1"/>
</dbReference>
<accession>A0A0S4MXH6</accession>
<dbReference type="OrthoDB" id="9774579at2"/>
<dbReference type="AlphaFoldDB" id="A0A0S4MXH6"/>
<dbReference type="RefSeq" id="WP_140944341.1">
    <property type="nucleotide sequence ID" value="NZ_FAOO01000003.1"/>
</dbReference>
<evidence type="ECO:0000313" key="2">
    <source>
        <dbReference type="EMBL" id="CUU02646.1"/>
    </source>
</evidence>
<feature type="domain" description="DipZ thioredoxin-like C-terminal" evidence="1">
    <location>
        <begin position="180"/>
        <end position="326"/>
    </location>
</feature>
<evidence type="ECO:0000259" key="1">
    <source>
        <dbReference type="Pfam" id="PF17991"/>
    </source>
</evidence>
<dbReference type="Proteomes" id="UP000320623">
    <property type="component" value="Unassembled WGS sequence"/>
</dbReference>
<gene>
    <name evidence="2" type="ORF">JGI1_00547</name>
</gene>
<dbReference type="PANTHER" id="PTHR46388:SF2">
    <property type="entry name" value="NHL REPEAT-CONTAINING PROTEIN 2"/>
    <property type="match status" value="1"/>
</dbReference>
<dbReference type="Gene3D" id="3.40.30.10">
    <property type="entry name" value="Glutaredoxin"/>
    <property type="match status" value="1"/>
</dbReference>
<reference evidence="3" key="1">
    <citation type="submission" date="2015-11" db="EMBL/GenBank/DDBJ databases">
        <authorList>
            <person name="Varghese N."/>
        </authorList>
    </citation>
    <scope>NUCLEOTIDE SEQUENCE [LARGE SCALE GENOMIC DNA]</scope>
</reference>
<organism evidence="2 3">
    <name type="scientific">Candidatus Thermokryptus mobilis</name>
    <dbReference type="NCBI Taxonomy" id="1643428"/>
    <lineage>
        <taxon>Bacteria</taxon>
        <taxon>Pseudomonadati</taxon>
        <taxon>Candidatus Kryptoniota</taxon>
        <taxon>Candidatus Thermokryptus</taxon>
    </lineage>
</organism>